<protein>
    <submittedName>
        <fullName evidence="3">Uncharacterized protein</fullName>
    </submittedName>
</protein>
<name>A0AAD6SBU2_9AGAR</name>
<feature type="transmembrane region" description="Helical" evidence="2">
    <location>
        <begin position="172"/>
        <end position="192"/>
    </location>
</feature>
<sequence length="627" mass="66354">MDYLDVPRSPRTPSTSTLAPGDTSQHSKSNGDTTLKIVLTGSSIVLAVFLVSLGLLFQVFLLHVYHITGGSVYTTAPLGRTLTIAHTSSVVLSVSAPLAIGLGAYWLAGNWLVSSSDEGRDRPTPYQLGVLMETLHGANLPALWTGATYVLGRGSVPGGRTLGRPPMLRHAVLMLLAFLTLAYGSSVVELWLGASSEAVVYAVTTQLGHTGEPLSALSRQVNQTLCDEWKDSITNQPYQCGLVRGSGGNSMALSAQIRTMNGLSGSNDIAFTDDSTAIMVPPAANLSHSLQYTATTYGVKSSCTSMTAECIDPTNLGPNAGLLINCPTSVNYNTSSQGCSSFQGLGVGTSTGGPIDSNGQVFPCTQNANSTDFRFGMTVISSAYSLDGTTDHFVDDTGFFIHGNQGAYNVLVCDVNSLNVTYRYFNGSYTMLASTASDVAQGQRVSDGSQAAVSYAPMAINGAGLLSGSYNGSFANQLSLVALSMTSYVMEPADALDIQSIEATIGSRLPLAPLSLLILISTVYCLLVIAVTLKAMFEIRKYPHAAFAQNRLVDPATAISTAYGPEEFKLKLTASTLELFGHETDGDRLTLDLGRQGAELPVIRRSARRQRASWVSFGTRSEESLLK</sequence>
<comment type="caution">
    <text evidence="3">The sequence shown here is derived from an EMBL/GenBank/DDBJ whole genome shotgun (WGS) entry which is preliminary data.</text>
</comment>
<dbReference type="AlphaFoldDB" id="A0AAD6SBU2"/>
<dbReference type="Proteomes" id="UP001218188">
    <property type="component" value="Unassembled WGS sequence"/>
</dbReference>
<keyword evidence="4" id="KW-1185">Reference proteome</keyword>
<keyword evidence="2" id="KW-1133">Transmembrane helix</keyword>
<organism evidence="3 4">
    <name type="scientific">Mycena alexandri</name>
    <dbReference type="NCBI Taxonomy" id="1745969"/>
    <lineage>
        <taxon>Eukaryota</taxon>
        <taxon>Fungi</taxon>
        <taxon>Dikarya</taxon>
        <taxon>Basidiomycota</taxon>
        <taxon>Agaricomycotina</taxon>
        <taxon>Agaricomycetes</taxon>
        <taxon>Agaricomycetidae</taxon>
        <taxon>Agaricales</taxon>
        <taxon>Marasmiineae</taxon>
        <taxon>Mycenaceae</taxon>
        <taxon>Mycena</taxon>
    </lineage>
</organism>
<proteinExistence type="predicted"/>
<feature type="region of interest" description="Disordered" evidence="1">
    <location>
        <begin position="1"/>
        <end position="30"/>
    </location>
</feature>
<evidence type="ECO:0000313" key="3">
    <source>
        <dbReference type="EMBL" id="KAJ7024674.1"/>
    </source>
</evidence>
<keyword evidence="2" id="KW-0472">Membrane</keyword>
<accession>A0AAD6SBU2</accession>
<feature type="transmembrane region" description="Helical" evidence="2">
    <location>
        <begin position="83"/>
        <end position="108"/>
    </location>
</feature>
<keyword evidence="2" id="KW-0812">Transmembrane</keyword>
<reference evidence="3" key="1">
    <citation type="submission" date="2023-03" db="EMBL/GenBank/DDBJ databases">
        <title>Massive genome expansion in bonnet fungi (Mycena s.s.) driven by repeated elements and novel gene families across ecological guilds.</title>
        <authorList>
            <consortium name="Lawrence Berkeley National Laboratory"/>
            <person name="Harder C.B."/>
            <person name="Miyauchi S."/>
            <person name="Viragh M."/>
            <person name="Kuo A."/>
            <person name="Thoen E."/>
            <person name="Andreopoulos B."/>
            <person name="Lu D."/>
            <person name="Skrede I."/>
            <person name="Drula E."/>
            <person name="Henrissat B."/>
            <person name="Morin E."/>
            <person name="Kohler A."/>
            <person name="Barry K."/>
            <person name="LaButti K."/>
            <person name="Morin E."/>
            <person name="Salamov A."/>
            <person name="Lipzen A."/>
            <person name="Mereny Z."/>
            <person name="Hegedus B."/>
            <person name="Baldrian P."/>
            <person name="Stursova M."/>
            <person name="Weitz H."/>
            <person name="Taylor A."/>
            <person name="Grigoriev I.V."/>
            <person name="Nagy L.G."/>
            <person name="Martin F."/>
            <person name="Kauserud H."/>
        </authorList>
    </citation>
    <scope>NUCLEOTIDE SEQUENCE</scope>
    <source>
        <strain evidence="3">CBHHK200</strain>
    </source>
</reference>
<dbReference type="EMBL" id="JARJCM010000166">
    <property type="protein sequence ID" value="KAJ7024674.1"/>
    <property type="molecule type" value="Genomic_DNA"/>
</dbReference>
<feature type="transmembrane region" description="Helical" evidence="2">
    <location>
        <begin position="37"/>
        <end position="62"/>
    </location>
</feature>
<feature type="compositionally biased region" description="Polar residues" evidence="1">
    <location>
        <begin position="11"/>
        <end position="30"/>
    </location>
</feature>
<evidence type="ECO:0000256" key="2">
    <source>
        <dbReference type="SAM" id="Phobius"/>
    </source>
</evidence>
<evidence type="ECO:0000256" key="1">
    <source>
        <dbReference type="SAM" id="MobiDB-lite"/>
    </source>
</evidence>
<gene>
    <name evidence="3" type="ORF">C8F04DRAFT_1131042</name>
</gene>
<feature type="transmembrane region" description="Helical" evidence="2">
    <location>
        <begin position="511"/>
        <end position="533"/>
    </location>
</feature>
<evidence type="ECO:0000313" key="4">
    <source>
        <dbReference type="Proteomes" id="UP001218188"/>
    </source>
</evidence>
<feature type="transmembrane region" description="Helical" evidence="2">
    <location>
        <begin position="128"/>
        <end position="151"/>
    </location>
</feature>